<dbReference type="GeneTree" id="ENSGT00940000155917"/>
<evidence type="ECO:0000313" key="5">
    <source>
        <dbReference type="Ensembl" id="ENSACIP00000025658.1"/>
    </source>
</evidence>
<name>A0A3Q0SVC9_AMPCI</name>
<keyword evidence="1 4" id="KW-0808">Transferase</keyword>
<evidence type="ECO:0000313" key="6">
    <source>
        <dbReference type="Proteomes" id="UP000261340"/>
    </source>
</evidence>
<accession>A0A3Q0SVC9</accession>
<dbReference type="AlphaFoldDB" id="A0A3Q0SVC9"/>
<dbReference type="InterPro" id="IPR000850">
    <property type="entry name" value="Adenylat/UMP-CMP_kin"/>
</dbReference>
<reference evidence="5" key="2">
    <citation type="submission" date="2025-09" db="UniProtKB">
        <authorList>
            <consortium name="Ensembl"/>
        </authorList>
    </citation>
    <scope>IDENTIFICATION</scope>
</reference>
<keyword evidence="3 4" id="KW-0418">Kinase</keyword>
<dbReference type="Pfam" id="PF00406">
    <property type="entry name" value="ADK"/>
    <property type="match status" value="1"/>
</dbReference>
<organism evidence="5 6">
    <name type="scientific">Amphilophus citrinellus</name>
    <name type="common">Midas cichlid</name>
    <name type="synonym">Cichlasoma citrinellum</name>
    <dbReference type="NCBI Taxonomy" id="61819"/>
    <lineage>
        <taxon>Eukaryota</taxon>
        <taxon>Metazoa</taxon>
        <taxon>Chordata</taxon>
        <taxon>Craniata</taxon>
        <taxon>Vertebrata</taxon>
        <taxon>Euteleostomi</taxon>
        <taxon>Actinopterygii</taxon>
        <taxon>Neopterygii</taxon>
        <taxon>Teleostei</taxon>
        <taxon>Neoteleostei</taxon>
        <taxon>Acanthomorphata</taxon>
        <taxon>Ovalentaria</taxon>
        <taxon>Cichlomorphae</taxon>
        <taxon>Cichliformes</taxon>
        <taxon>Cichlidae</taxon>
        <taxon>New World cichlids</taxon>
        <taxon>Cichlasomatinae</taxon>
        <taxon>Heroini</taxon>
        <taxon>Amphilophus</taxon>
    </lineage>
</organism>
<proteinExistence type="inferred from homology"/>
<dbReference type="CDD" id="cd01428">
    <property type="entry name" value="ADK"/>
    <property type="match status" value="1"/>
</dbReference>
<keyword evidence="2" id="KW-0547">Nucleotide-binding</keyword>
<keyword evidence="6" id="KW-1185">Reference proteome</keyword>
<evidence type="ECO:0000256" key="1">
    <source>
        <dbReference type="ARBA" id="ARBA00022679"/>
    </source>
</evidence>
<dbReference type="PRINTS" id="PR00094">
    <property type="entry name" value="ADENYLTKNASE"/>
</dbReference>
<dbReference type="InterPro" id="IPR027417">
    <property type="entry name" value="P-loop_NTPase"/>
</dbReference>
<evidence type="ECO:0000256" key="4">
    <source>
        <dbReference type="RuleBase" id="RU003330"/>
    </source>
</evidence>
<reference evidence="5" key="1">
    <citation type="submission" date="2025-08" db="UniProtKB">
        <authorList>
            <consortium name="Ensembl"/>
        </authorList>
    </citation>
    <scope>IDENTIFICATION</scope>
</reference>
<dbReference type="GO" id="GO:0019205">
    <property type="term" value="F:nucleobase-containing compound kinase activity"/>
    <property type="evidence" value="ECO:0007669"/>
    <property type="project" value="InterPro"/>
</dbReference>
<dbReference type="PANTHER" id="PTHR23359">
    <property type="entry name" value="NUCLEOTIDE KINASE"/>
    <property type="match status" value="1"/>
</dbReference>
<evidence type="ECO:0000256" key="3">
    <source>
        <dbReference type="ARBA" id="ARBA00022777"/>
    </source>
</evidence>
<dbReference type="Ensembl" id="ENSACIT00000026329.1">
    <property type="protein sequence ID" value="ENSACIP00000025658.1"/>
    <property type="gene ID" value="ENSACIG00000019874.1"/>
</dbReference>
<sequence length="221" mass="25079">MVEVKSLCCSEKHFSFSIIIASREQLKHVNKWRKICRCCSLFVGGPGSGKALQCERMEERFGLRRVTLGDLLCSELQSNNDRGRYLRDFLERGEQLPEVSLLCDAVVSSVRQGKGLVISGFPRDLRQAEDYEAKVRAQMFLLSCSAETMSSRLQCRGRPASTFQPASDRESVLHRRVESFCSDSRAVAAYYERKTLLHTIDAERSPDEVFAQISHILESTF</sequence>
<dbReference type="GO" id="GO:0005524">
    <property type="term" value="F:ATP binding"/>
    <property type="evidence" value="ECO:0007669"/>
    <property type="project" value="InterPro"/>
</dbReference>
<dbReference type="GO" id="GO:0006139">
    <property type="term" value="P:nucleobase-containing compound metabolic process"/>
    <property type="evidence" value="ECO:0007669"/>
    <property type="project" value="InterPro"/>
</dbReference>
<dbReference type="Gene3D" id="3.40.50.300">
    <property type="entry name" value="P-loop containing nucleotide triphosphate hydrolases"/>
    <property type="match status" value="1"/>
</dbReference>
<dbReference type="STRING" id="61819.ENSACIP00000025658"/>
<dbReference type="Proteomes" id="UP000261340">
    <property type="component" value="Unplaced"/>
</dbReference>
<evidence type="ECO:0000256" key="2">
    <source>
        <dbReference type="ARBA" id="ARBA00022741"/>
    </source>
</evidence>
<protein>
    <submittedName>
        <fullName evidence="5">Uncharacterized protein</fullName>
    </submittedName>
</protein>
<dbReference type="SUPFAM" id="SSF52540">
    <property type="entry name" value="P-loop containing nucleoside triphosphate hydrolases"/>
    <property type="match status" value="1"/>
</dbReference>
<comment type="similarity">
    <text evidence="4">Belongs to the adenylate kinase family.</text>
</comment>
<dbReference type="OMA" id="ANCISPN"/>